<keyword evidence="2" id="KW-0227">DNA damage</keyword>
<evidence type="ECO:0000259" key="8">
    <source>
        <dbReference type="PROSITE" id="PS51192"/>
    </source>
</evidence>
<dbReference type="InterPro" id="IPR001650">
    <property type="entry name" value="Helicase_C-like"/>
</dbReference>
<dbReference type="GO" id="GO:0006281">
    <property type="term" value="P:DNA repair"/>
    <property type="evidence" value="ECO:0007669"/>
    <property type="project" value="UniProtKB-KW"/>
</dbReference>
<evidence type="ECO:0000256" key="2">
    <source>
        <dbReference type="ARBA" id="ARBA00022763"/>
    </source>
</evidence>
<comment type="caution">
    <text evidence="10">The sequence shown here is derived from an EMBL/GenBank/DDBJ whole genome shotgun (WGS) entry which is preliminary data.</text>
</comment>
<proteinExistence type="predicted"/>
<dbReference type="InterPro" id="IPR027417">
    <property type="entry name" value="P-loop_NTPase"/>
</dbReference>
<dbReference type="Pfam" id="PF00271">
    <property type="entry name" value="Helicase_C"/>
    <property type="match status" value="1"/>
</dbReference>
<evidence type="ECO:0000313" key="10">
    <source>
        <dbReference type="EMBL" id="GGX58867.1"/>
    </source>
</evidence>
<organism evidence="10 11">
    <name type="scientific">Litorimonas cladophorae</name>
    <dbReference type="NCBI Taxonomy" id="1220491"/>
    <lineage>
        <taxon>Bacteria</taxon>
        <taxon>Pseudomonadati</taxon>
        <taxon>Pseudomonadota</taxon>
        <taxon>Alphaproteobacteria</taxon>
        <taxon>Maricaulales</taxon>
        <taxon>Robiginitomaculaceae</taxon>
    </lineage>
</organism>
<dbReference type="InterPro" id="IPR047112">
    <property type="entry name" value="RecG/Mfd"/>
</dbReference>
<evidence type="ECO:0000256" key="4">
    <source>
        <dbReference type="ARBA" id="ARBA00022806"/>
    </source>
</evidence>
<keyword evidence="4 10" id="KW-0347">Helicase</keyword>
<keyword evidence="5" id="KW-0067">ATP-binding</keyword>
<dbReference type="CDD" id="cd04488">
    <property type="entry name" value="RecG_wedge_OBF"/>
    <property type="match status" value="1"/>
</dbReference>
<evidence type="ECO:0000256" key="5">
    <source>
        <dbReference type="ARBA" id="ARBA00022840"/>
    </source>
</evidence>
<keyword evidence="1" id="KW-0547">Nucleotide-binding</keyword>
<dbReference type="CDD" id="cd17992">
    <property type="entry name" value="DEXHc_RecG"/>
    <property type="match status" value="1"/>
</dbReference>
<dbReference type="SUPFAM" id="SSF50249">
    <property type="entry name" value="Nucleic acid-binding proteins"/>
    <property type="match status" value="1"/>
</dbReference>
<dbReference type="InterPro" id="IPR011545">
    <property type="entry name" value="DEAD/DEAH_box_helicase_dom"/>
</dbReference>
<dbReference type="Proteomes" id="UP000600865">
    <property type="component" value="Unassembled WGS sequence"/>
</dbReference>
<dbReference type="InterPro" id="IPR014001">
    <property type="entry name" value="Helicase_ATP-bd"/>
</dbReference>
<dbReference type="SMART" id="SM00490">
    <property type="entry name" value="HELICc"/>
    <property type="match status" value="1"/>
</dbReference>
<dbReference type="InterPro" id="IPR045562">
    <property type="entry name" value="RecG_dom3_C"/>
</dbReference>
<protein>
    <submittedName>
        <fullName evidence="10">ATP-dependent DNA helicase RecG</fullName>
    </submittedName>
</protein>
<dbReference type="PROSITE" id="PS51194">
    <property type="entry name" value="HELICASE_CTER"/>
    <property type="match status" value="1"/>
</dbReference>
<feature type="domain" description="Helicase ATP-binding" evidence="8">
    <location>
        <begin position="292"/>
        <end position="453"/>
    </location>
</feature>
<dbReference type="Gene3D" id="2.40.50.140">
    <property type="entry name" value="Nucleic acid-binding proteins"/>
    <property type="match status" value="1"/>
</dbReference>
<dbReference type="GO" id="GO:0003677">
    <property type="term" value="F:DNA binding"/>
    <property type="evidence" value="ECO:0007669"/>
    <property type="project" value="UniProtKB-KW"/>
</dbReference>
<dbReference type="InterPro" id="IPR012340">
    <property type="entry name" value="NA-bd_OB-fold"/>
</dbReference>
<dbReference type="PANTHER" id="PTHR47964">
    <property type="entry name" value="ATP-DEPENDENT DNA HELICASE HOMOLOG RECG, CHLOROPLASTIC"/>
    <property type="match status" value="1"/>
</dbReference>
<dbReference type="PROSITE" id="PS51192">
    <property type="entry name" value="HELICASE_ATP_BIND_1"/>
    <property type="match status" value="1"/>
</dbReference>
<dbReference type="Pfam" id="PF00270">
    <property type="entry name" value="DEAD"/>
    <property type="match status" value="1"/>
</dbReference>
<evidence type="ECO:0000256" key="1">
    <source>
        <dbReference type="ARBA" id="ARBA00022741"/>
    </source>
</evidence>
<dbReference type="PANTHER" id="PTHR47964:SF1">
    <property type="entry name" value="ATP-DEPENDENT DNA HELICASE HOMOLOG RECG, CHLOROPLASTIC"/>
    <property type="match status" value="1"/>
</dbReference>
<dbReference type="Gene3D" id="3.40.50.300">
    <property type="entry name" value="P-loop containing nucleotide triphosphate hydrolases"/>
    <property type="match status" value="2"/>
</dbReference>
<dbReference type="RefSeq" id="WP_233349751.1">
    <property type="nucleotide sequence ID" value="NZ_BMYV01000001.1"/>
</dbReference>
<sequence length="705" mass="77456">MSRHNKPIMARPADLNIYFSDVTTLKGVGEKVGEALTRAMGPRLRDLVLTPPSNLIDRTHRPTIAGARDGEIATFEVTVGSHIAPTSKNRPYRVRVYDDTGDMTLTWFKAYPKTMQKMMPEGSRRIFSGKCEVFNAELQMTHPDYVIDPQKADELPELETLYPLTAGLGQKMARKAVAGALTKVLEGPDLGNWLDPTFQKQQDWPKYRDALTLLHHPEHPVDIKEDSPIRRRLAYDELFAKQLAMALVRERNKGQGGRALSAKGDYVEDVLKAAPFPPTGAQARSFAEIKADMASPDRMSRLLQGDVGAGKTFVAALACAYAAEAGVQVALMAPTEILARQHVETLRTFLEPAGLTVEGVTGRDKGKPRAALATGMAEGYIDVIVGTHALFQDKTAFKNLGLVIIDEQHRFGVRDRLRLTEKGAATDLLVMTATPIPRTLALTSYGDLDVSILDEKPAGRVPIETAILPLARLDNVIDAVGRSVKQGNQVYWVCPLVEDSELINLSSVEDRHRQLTAMFGDRVGLLHGRLSAAEKENISLRFKAGDFDILVATTVIEVGVDAPNATIIVIEHAERFGLAQLHQLRGRVGRSDKKSSCLLLYQAPLSVNGKARLEIMRQSEDGFLIAEKDWELRGSGDLLGAAQSGVPRFTLANLDKHKDLLETATQDARHLVQMDPGLTTPRGLAARNLLYLFEQDYGIAMMRAG</sequence>
<keyword evidence="6" id="KW-0238">DNA-binding</keyword>
<name>A0A918ND77_9PROT</name>
<dbReference type="AlphaFoldDB" id="A0A918ND77"/>
<gene>
    <name evidence="10" type="ORF">GCM10011309_05370</name>
</gene>
<dbReference type="GO" id="GO:0005524">
    <property type="term" value="F:ATP binding"/>
    <property type="evidence" value="ECO:0007669"/>
    <property type="project" value="UniProtKB-KW"/>
</dbReference>
<dbReference type="Pfam" id="PF19833">
    <property type="entry name" value="RecG_dom3_C"/>
    <property type="match status" value="1"/>
</dbReference>
<evidence type="ECO:0000256" key="7">
    <source>
        <dbReference type="ARBA" id="ARBA00023204"/>
    </source>
</evidence>
<feature type="domain" description="Helicase C-terminal" evidence="9">
    <location>
        <begin position="472"/>
        <end position="631"/>
    </location>
</feature>
<evidence type="ECO:0000256" key="6">
    <source>
        <dbReference type="ARBA" id="ARBA00023125"/>
    </source>
</evidence>
<keyword evidence="3" id="KW-0378">Hydrolase</keyword>
<evidence type="ECO:0000259" key="9">
    <source>
        <dbReference type="PROSITE" id="PS51194"/>
    </source>
</evidence>
<dbReference type="NCBIfam" id="NF008164">
    <property type="entry name" value="PRK10917.1-2"/>
    <property type="match status" value="1"/>
</dbReference>
<accession>A0A918ND77</accession>
<dbReference type="EMBL" id="BMYV01000001">
    <property type="protein sequence ID" value="GGX58867.1"/>
    <property type="molecule type" value="Genomic_DNA"/>
</dbReference>
<keyword evidence="7" id="KW-0234">DNA repair</keyword>
<dbReference type="GO" id="GO:0016787">
    <property type="term" value="F:hydrolase activity"/>
    <property type="evidence" value="ECO:0007669"/>
    <property type="project" value="UniProtKB-KW"/>
</dbReference>
<evidence type="ECO:0000256" key="3">
    <source>
        <dbReference type="ARBA" id="ARBA00022801"/>
    </source>
</evidence>
<dbReference type="SMART" id="SM00487">
    <property type="entry name" value="DEXDc"/>
    <property type="match status" value="1"/>
</dbReference>
<dbReference type="NCBIfam" id="NF008168">
    <property type="entry name" value="PRK10917.2-2"/>
    <property type="match status" value="1"/>
</dbReference>
<evidence type="ECO:0000313" key="11">
    <source>
        <dbReference type="Proteomes" id="UP000600865"/>
    </source>
</evidence>
<keyword evidence="11" id="KW-1185">Reference proteome</keyword>
<dbReference type="GO" id="GO:0003678">
    <property type="term" value="F:DNA helicase activity"/>
    <property type="evidence" value="ECO:0007669"/>
    <property type="project" value="TreeGrafter"/>
</dbReference>
<reference evidence="10 11" key="1">
    <citation type="journal article" date="2014" name="Int. J. Syst. Evol. Microbiol.">
        <title>Complete genome sequence of Corynebacterium casei LMG S-19264T (=DSM 44701T), isolated from a smear-ripened cheese.</title>
        <authorList>
            <consortium name="US DOE Joint Genome Institute (JGI-PGF)"/>
            <person name="Walter F."/>
            <person name="Albersmeier A."/>
            <person name="Kalinowski J."/>
            <person name="Ruckert C."/>
        </authorList>
    </citation>
    <scope>NUCLEOTIDE SEQUENCE [LARGE SCALE GENOMIC DNA]</scope>
    <source>
        <strain evidence="10 11">KCTC 23968</strain>
    </source>
</reference>
<dbReference type="SUPFAM" id="SSF52540">
    <property type="entry name" value="P-loop containing nucleoside triphosphate hydrolases"/>
    <property type="match status" value="2"/>
</dbReference>